<keyword evidence="3" id="KW-1185">Reference proteome</keyword>
<proteinExistence type="predicted"/>
<dbReference type="RefSeq" id="WP_380720578.1">
    <property type="nucleotide sequence ID" value="NZ_JBHTLK010000015.1"/>
</dbReference>
<dbReference type="Proteomes" id="UP001597168">
    <property type="component" value="Unassembled WGS sequence"/>
</dbReference>
<sequence>MSSTPIYDELAATYLADLTVGVQDPAEPDRTGEPGRAGEPEPARPGRAAHGKPQPAALPSSPPSTQSAPRKRPKV</sequence>
<feature type="compositionally biased region" description="Low complexity" evidence="1">
    <location>
        <begin position="53"/>
        <end position="68"/>
    </location>
</feature>
<accession>A0ABW3QPA9</accession>
<protein>
    <submittedName>
        <fullName evidence="2">Uncharacterized protein</fullName>
    </submittedName>
</protein>
<comment type="caution">
    <text evidence="2">The sequence shown here is derived from an EMBL/GenBank/DDBJ whole genome shotgun (WGS) entry which is preliminary data.</text>
</comment>
<dbReference type="EMBL" id="JBHTLK010000015">
    <property type="protein sequence ID" value="MFD1146583.1"/>
    <property type="molecule type" value="Genomic_DNA"/>
</dbReference>
<evidence type="ECO:0000313" key="2">
    <source>
        <dbReference type="EMBL" id="MFD1146583.1"/>
    </source>
</evidence>
<feature type="compositionally biased region" description="Basic and acidic residues" evidence="1">
    <location>
        <begin position="27"/>
        <end position="44"/>
    </location>
</feature>
<feature type="region of interest" description="Disordered" evidence="1">
    <location>
        <begin position="19"/>
        <end position="75"/>
    </location>
</feature>
<reference evidence="3" key="1">
    <citation type="journal article" date="2019" name="Int. J. Syst. Evol. Microbiol.">
        <title>The Global Catalogue of Microorganisms (GCM) 10K type strain sequencing project: providing services to taxonomists for standard genome sequencing and annotation.</title>
        <authorList>
            <consortium name="The Broad Institute Genomics Platform"/>
            <consortium name="The Broad Institute Genome Sequencing Center for Infectious Disease"/>
            <person name="Wu L."/>
            <person name="Ma J."/>
        </authorList>
    </citation>
    <scope>NUCLEOTIDE SEQUENCE [LARGE SCALE GENOMIC DNA]</scope>
    <source>
        <strain evidence="3">CCUG 60214</strain>
    </source>
</reference>
<name>A0ABW3QPA9_9PSEU</name>
<evidence type="ECO:0000256" key="1">
    <source>
        <dbReference type="SAM" id="MobiDB-lite"/>
    </source>
</evidence>
<evidence type="ECO:0000313" key="3">
    <source>
        <dbReference type="Proteomes" id="UP001597168"/>
    </source>
</evidence>
<organism evidence="2 3">
    <name type="scientific">Saccharothrix hoggarensis</name>
    <dbReference type="NCBI Taxonomy" id="913853"/>
    <lineage>
        <taxon>Bacteria</taxon>
        <taxon>Bacillati</taxon>
        <taxon>Actinomycetota</taxon>
        <taxon>Actinomycetes</taxon>
        <taxon>Pseudonocardiales</taxon>
        <taxon>Pseudonocardiaceae</taxon>
        <taxon>Saccharothrix</taxon>
    </lineage>
</organism>
<gene>
    <name evidence="2" type="ORF">ACFQ3T_05555</name>
</gene>